<name>A0A7X9P2W7_9BACT</name>
<comment type="caution">
    <text evidence="2">The sequence shown here is derived from an EMBL/GenBank/DDBJ whole genome shotgun (WGS) entry which is preliminary data.</text>
</comment>
<dbReference type="AlphaFoldDB" id="A0A7X9P2W7"/>
<evidence type="ECO:0000313" key="3">
    <source>
        <dbReference type="Proteomes" id="UP000576082"/>
    </source>
</evidence>
<feature type="signal peptide" evidence="1">
    <location>
        <begin position="1"/>
        <end position="21"/>
    </location>
</feature>
<reference evidence="2 3" key="1">
    <citation type="submission" date="2020-04" db="EMBL/GenBank/DDBJ databases">
        <title>Flammeovirga sp. SR4, a novel species isolated from seawater.</title>
        <authorList>
            <person name="Wang X."/>
        </authorList>
    </citation>
    <scope>NUCLEOTIDE SEQUENCE [LARGE SCALE GENOMIC DNA]</scope>
    <source>
        <strain evidence="2 3">ATCC 23126</strain>
    </source>
</reference>
<keyword evidence="1" id="KW-0732">Signal</keyword>
<proteinExistence type="predicted"/>
<feature type="chain" id="PRO_5031050360" evidence="1">
    <location>
        <begin position="22"/>
        <end position="254"/>
    </location>
</feature>
<sequence length="254" mass="28708">MKYKILLFLLSAFSISHVTFAQFSETISSDRPGQTYSASTLGKHVFQIQTGFNYTEGRNGVENKNIKSNTFLRFALSERFDIEALVNYSKDEIRTQGETIVVGDGFSDTELGFKYSVLRNDGWIPSMAFQGRVLTRLVDKDYERTSAGMLMNIATQNQINDWLAYNMNLGVTFPRRGTSKYILPATFNFSASISPKWGAFIELYGNLNDFEPSVDGGLSYLITDDFMLDLYGGMASESWFVEGGLSYRVKWRAD</sequence>
<organism evidence="2 3">
    <name type="scientific">Flammeovirga aprica JL-4</name>
    <dbReference type="NCBI Taxonomy" id="694437"/>
    <lineage>
        <taxon>Bacteria</taxon>
        <taxon>Pseudomonadati</taxon>
        <taxon>Bacteroidota</taxon>
        <taxon>Cytophagia</taxon>
        <taxon>Cytophagales</taxon>
        <taxon>Flammeovirgaceae</taxon>
        <taxon>Flammeovirga</taxon>
    </lineage>
</organism>
<dbReference type="Proteomes" id="UP000576082">
    <property type="component" value="Unassembled WGS sequence"/>
</dbReference>
<accession>A0A7X9P2W7</accession>
<dbReference type="EMBL" id="JABANE010000010">
    <property type="protein sequence ID" value="NME67422.1"/>
    <property type="molecule type" value="Genomic_DNA"/>
</dbReference>
<evidence type="ECO:0000256" key="1">
    <source>
        <dbReference type="SAM" id="SignalP"/>
    </source>
</evidence>
<gene>
    <name evidence="2" type="ORF">HHU12_05545</name>
</gene>
<dbReference type="Pfam" id="PF13557">
    <property type="entry name" value="Phenol_MetA_deg"/>
    <property type="match status" value="1"/>
</dbReference>
<evidence type="ECO:0000313" key="2">
    <source>
        <dbReference type="EMBL" id="NME67422.1"/>
    </source>
</evidence>
<keyword evidence="3" id="KW-1185">Reference proteome</keyword>
<protein>
    <submittedName>
        <fullName evidence="2">Transporter</fullName>
    </submittedName>
</protein>
<dbReference type="RefSeq" id="WP_169655759.1">
    <property type="nucleotide sequence ID" value="NZ_JABANE010000010.1"/>
</dbReference>
<dbReference type="InterPro" id="IPR025737">
    <property type="entry name" value="FApF"/>
</dbReference>